<evidence type="ECO:0000256" key="9">
    <source>
        <dbReference type="ARBA" id="ARBA00023065"/>
    </source>
</evidence>
<feature type="transmembrane region" description="Helical" evidence="13">
    <location>
        <begin position="528"/>
        <end position="548"/>
    </location>
</feature>
<name>A0A915NFG7_9BILA</name>
<proteinExistence type="predicted"/>
<dbReference type="SUPFAM" id="SSF81324">
    <property type="entry name" value="Voltage-gated potassium channels"/>
    <property type="match status" value="1"/>
</dbReference>
<dbReference type="InterPro" id="IPR027359">
    <property type="entry name" value="Volt_channel_dom_sf"/>
</dbReference>
<dbReference type="GO" id="GO:0005251">
    <property type="term" value="F:delayed rectifier potassium channel activity"/>
    <property type="evidence" value="ECO:0007669"/>
    <property type="project" value="TreeGrafter"/>
</dbReference>
<dbReference type="InterPro" id="IPR028325">
    <property type="entry name" value="VG_K_chnl"/>
</dbReference>
<dbReference type="SUPFAM" id="SSF54695">
    <property type="entry name" value="POZ domain"/>
    <property type="match status" value="1"/>
</dbReference>
<evidence type="ECO:0000256" key="11">
    <source>
        <dbReference type="ARBA" id="ARBA00023303"/>
    </source>
</evidence>
<evidence type="ECO:0000256" key="7">
    <source>
        <dbReference type="ARBA" id="ARBA00022958"/>
    </source>
</evidence>
<dbReference type="PRINTS" id="PR00169">
    <property type="entry name" value="KCHANNEL"/>
</dbReference>
<evidence type="ECO:0000313" key="16">
    <source>
        <dbReference type="Proteomes" id="UP000887560"/>
    </source>
</evidence>
<feature type="domain" description="Potassium channel tetramerisation-type BTB" evidence="15">
    <location>
        <begin position="185"/>
        <end position="288"/>
    </location>
</feature>
<feature type="transmembrane region" description="Helical" evidence="13">
    <location>
        <begin position="499"/>
        <end position="516"/>
    </location>
</feature>
<dbReference type="GO" id="GO:0008076">
    <property type="term" value="C:voltage-gated potassium channel complex"/>
    <property type="evidence" value="ECO:0007669"/>
    <property type="project" value="InterPro"/>
</dbReference>
<evidence type="ECO:0000256" key="3">
    <source>
        <dbReference type="ARBA" id="ARBA00022538"/>
    </source>
</evidence>
<keyword evidence="6" id="KW-0851">Voltage-gated channel</keyword>
<sequence length="581" mass="66729">MFPPRRHKSTQNKQQKYLFPPNEKKRAKSEFFITANNAAGGGEQQQKKYSKRRKVRQQIKNEVPICTNSLPSSNKCFRASSSPRVCFSQHNKYEDSSTDDTASTSFCLRKNHKKMSSVSSSFSRLRGTSLTVDEGEREDDEKKEMGRREESDVSILEEIGRREESMNARRNGQKRSSGIWNDPVITINVSGMRFQTYQSTLERFPHSMLGNPTKRRAFWNEQLNEYFLDRSRTWFFFKYFFFFIIFFQHSFESILHIYRTGGQVVRPVTVPVEMFIDELYFYQLKDDVWSNFCQSEGCRIVKEEKKPLNPTQRKIWNLMEHPDSSFLARILASISVAVIIISTVSFCLESIPELKSPTDREWSSPFFWIEFCCCLWFSIELVIRFIVAPSRTDFMKSFLNVLDFVAVAPFFINLILHDAENKNSSSTSFAVLRIVRLVRVFRIFKLSRHFTGLQVLGKTFRASIQEFFLLIFFMGIALVLFSSGVYFAEQGEPGTKFTSIPATFWFVLATMTTVGYGDLVPNGVYGKIVGSCCALIGVLTLALPVPIIKMGDDDTDVEGGGGRRGFFDQHKIGVDSSTLLV</sequence>
<dbReference type="Proteomes" id="UP000887560">
    <property type="component" value="Unplaced"/>
</dbReference>
<dbReference type="InterPro" id="IPR003131">
    <property type="entry name" value="T1-type_BTB"/>
</dbReference>
<dbReference type="AlphaFoldDB" id="A0A915NFG7"/>
<evidence type="ECO:0000256" key="6">
    <source>
        <dbReference type="ARBA" id="ARBA00022882"/>
    </source>
</evidence>
<accession>A0A915NFG7</accession>
<keyword evidence="9" id="KW-0406">Ion transport</keyword>
<dbReference type="FunFam" id="1.10.287.70:FF:000002">
    <property type="entry name" value="Potassium voltage-gated channel subfamily a member"/>
    <property type="match status" value="1"/>
</dbReference>
<comment type="subcellular location">
    <subcellularLocation>
        <location evidence="1">Membrane</location>
        <topology evidence="1">Multi-pass membrane protein</topology>
    </subcellularLocation>
</comment>
<keyword evidence="2" id="KW-0813">Transport</keyword>
<dbReference type="GO" id="GO:0051260">
    <property type="term" value="P:protein homooligomerization"/>
    <property type="evidence" value="ECO:0007669"/>
    <property type="project" value="InterPro"/>
</dbReference>
<dbReference type="PANTHER" id="PTHR11537">
    <property type="entry name" value="VOLTAGE-GATED POTASSIUM CHANNEL"/>
    <property type="match status" value="1"/>
</dbReference>
<feature type="domain" description="Ion transport" evidence="14">
    <location>
        <begin position="329"/>
        <end position="548"/>
    </location>
</feature>
<evidence type="ECO:0000256" key="12">
    <source>
        <dbReference type="SAM" id="MobiDB-lite"/>
    </source>
</evidence>
<dbReference type="InterPro" id="IPR003968">
    <property type="entry name" value="K_chnl_volt-dep_Kv"/>
</dbReference>
<evidence type="ECO:0000259" key="14">
    <source>
        <dbReference type="Pfam" id="PF00520"/>
    </source>
</evidence>
<evidence type="ECO:0000256" key="1">
    <source>
        <dbReference type="ARBA" id="ARBA00004141"/>
    </source>
</evidence>
<evidence type="ECO:0000256" key="10">
    <source>
        <dbReference type="ARBA" id="ARBA00023136"/>
    </source>
</evidence>
<organism evidence="16 17">
    <name type="scientific">Meloidogyne floridensis</name>
    <dbReference type="NCBI Taxonomy" id="298350"/>
    <lineage>
        <taxon>Eukaryota</taxon>
        <taxon>Metazoa</taxon>
        <taxon>Ecdysozoa</taxon>
        <taxon>Nematoda</taxon>
        <taxon>Chromadorea</taxon>
        <taxon>Rhabditida</taxon>
        <taxon>Tylenchina</taxon>
        <taxon>Tylenchomorpha</taxon>
        <taxon>Tylenchoidea</taxon>
        <taxon>Meloidogynidae</taxon>
        <taxon>Meloidogyninae</taxon>
        <taxon>Meloidogyne</taxon>
    </lineage>
</organism>
<feature type="transmembrane region" description="Helical" evidence="13">
    <location>
        <begin position="326"/>
        <end position="346"/>
    </location>
</feature>
<feature type="region of interest" description="Disordered" evidence="12">
    <location>
        <begin position="119"/>
        <end position="152"/>
    </location>
</feature>
<dbReference type="Pfam" id="PF02214">
    <property type="entry name" value="BTB_2"/>
    <property type="match status" value="1"/>
</dbReference>
<reference evidence="17" key="1">
    <citation type="submission" date="2022-11" db="UniProtKB">
        <authorList>
            <consortium name="WormBaseParasite"/>
        </authorList>
    </citation>
    <scope>IDENTIFICATION</scope>
</reference>
<evidence type="ECO:0000256" key="4">
    <source>
        <dbReference type="ARBA" id="ARBA00022692"/>
    </source>
</evidence>
<evidence type="ECO:0000256" key="13">
    <source>
        <dbReference type="SAM" id="Phobius"/>
    </source>
</evidence>
<feature type="compositionally biased region" description="Basic and acidic residues" evidence="12">
    <location>
        <begin position="140"/>
        <end position="151"/>
    </location>
</feature>
<keyword evidence="8 13" id="KW-1133">Transmembrane helix</keyword>
<keyword evidence="11" id="KW-0407">Ion channel</keyword>
<evidence type="ECO:0000313" key="17">
    <source>
        <dbReference type="WBParaSite" id="scf7180000416264.g208"/>
    </source>
</evidence>
<keyword evidence="16" id="KW-1185">Reference proteome</keyword>
<evidence type="ECO:0000256" key="2">
    <source>
        <dbReference type="ARBA" id="ARBA00022448"/>
    </source>
</evidence>
<dbReference type="FunFam" id="1.20.120.350:FF:000074">
    <property type="entry name" value="SHaW family of potassium channels"/>
    <property type="match status" value="1"/>
</dbReference>
<dbReference type="GO" id="GO:0001508">
    <property type="term" value="P:action potential"/>
    <property type="evidence" value="ECO:0007669"/>
    <property type="project" value="TreeGrafter"/>
</dbReference>
<dbReference type="InterPro" id="IPR011333">
    <property type="entry name" value="SKP1/BTB/POZ_sf"/>
</dbReference>
<keyword evidence="3" id="KW-0633">Potassium transport</keyword>
<feature type="transmembrane region" description="Helical" evidence="13">
    <location>
        <begin position="366"/>
        <end position="386"/>
    </location>
</feature>
<evidence type="ECO:0000256" key="8">
    <source>
        <dbReference type="ARBA" id="ARBA00022989"/>
    </source>
</evidence>
<evidence type="ECO:0000256" key="5">
    <source>
        <dbReference type="ARBA" id="ARBA00022826"/>
    </source>
</evidence>
<feature type="transmembrane region" description="Helical" evidence="13">
    <location>
        <begin position="467"/>
        <end position="487"/>
    </location>
</feature>
<feature type="transmembrane region" description="Helical" evidence="13">
    <location>
        <begin position="398"/>
        <end position="416"/>
    </location>
</feature>
<dbReference type="Gene3D" id="3.30.710.10">
    <property type="entry name" value="Potassium Channel Kv1.1, Chain A"/>
    <property type="match status" value="1"/>
</dbReference>
<keyword evidence="5" id="KW-0631">Potassium channel</keyword>
<keyword evidence="4 13" id="KW-0812">Transmembrane</keyword>
<keyword evidence="10 13" id="KW-0472">Membrane</keyword>
<dbReference type="PRINTS" id="PR01491">
    <property type="entry name" value="KVCHANNEL"/>
</dbReference>
<protein>
    <submittedName>
        <fullName evidence="17">Uncharacterized protein</fullName>
    </submittedName>
</protein>
<feature type="region of interest" description="Disordered" evidence="12">
    <location>
        <begin position="1"/>
        <end position="25"/>
    </location>
</feature>
<dbReference type="WBParaSite" id="scf7180000416264.g208">
    <property type="protein sequence ID" value="scf7180000416264.g208"/>
    <property type="gene ID" value="scf7180000416264.g208"/>
</dbReference>
<dbReference type="InterPro" id="IPR005821">
    <property type="entry name" value="Ion_trans_dom"/>
</dbReference>
<evidence type="ECO:0000259" key="15">
    <source>
        <dbReference type="Pfam" id="PF02214"/>
    </source>
</evidence>
<feature type="transmembrane region" description="Helical" evidence="13">
    <location>
        <begin position="234"/>
        <end position="251"/>
    </location>
</feature>
<keyword evidence="7" id="KW-0630">Potassium</keyword>
<dbReference type="Gene3D" id="1.10.287.70">
    <property type="match status" value="1"/>
</dbReference>
<dbReference type="Gene3D" id="1.20.120.350">
    <property type="entry name" value="Voltage-gated potassium channels. Chain C"/>
    <property type="match status" value="1"/>
</dbReference>
<dbReference type="PANTHER" id="PTHR11537:SF113">
    <property type="entry name" value="POTASSIUM VOLTAGE-GATED CHANNEL PROTEIN SHAKER"/>
    <property type="match status" value="1"/>
</dbReference>
<feature type="compositionally biased region" description="Basic residues" evidence="12">
    <location>
        <begin position="1"/>
        <end position="10"/>
    </location>
</feature>
<dbReference type="Pfam" id="PF00520">
    <property type="entry name" value="Ion_trans"/>
    <property type="match status" value="1"/>
</dbReference>